<evidence type="ECO:0000256" key="1">
    <source>
        <dbReference type="ARBA" id="ARBA00022723"/>
    </source>
</evidence>
<evidence type="ECO:0000313" key="8">
    <source>
        <dbReference type="Proteomes" id="UP000799779"/>
    </source>
</evidence>
<dbReference type="PANTHER" id="PTHR46347:SF1">
    <property type="entry name" value="RING_FYVE_PHD ZINC FINGER SUPERFAMILY PROTEIN"/>
    <property type="match status" value="1"/>
</dbReference>
<dbReference type="GO" id="GO:0008270">
    <property type="term" value="F:zinc ion binding"/>
    <property type="evidence" value="ECO:0007669"/>
    <property type="project" value="UniProtKB-KW"/>
</dbReference>
<evidence type="ECO:0000256" key="5">
    <source>
        <dbReference type="SAM" id="Phobius"/>
    </source>
</evidence>
<evidence type="ECO:0000256" key="3">
    <source>
        <dbReference type="ARBA" id="ARBA00022833"/>
    </source>
</evidence>
<gene>
    <name evidence="7" type="ORF">P154DRAFT_270238</name>
</gene>
<evidence type="ECO:0000313" key="7">
    <source>
        <dbReference type="EMBL" id="KAF1997930.1"/>
    </source>
</evidence>
<dbReference type="CDD" id="cd16495">
    <property type="entry name" value="RING_CH-C4HC3_MARCH"/>
    <property type="match status" value="1"/>
</dbReference>
<evidence type="ECO:0000256" key="4">
    <source>
        <dbReference type="SAM" id="MobiDB-lite"/>
    </source>
</evidence>
<keyword evidence="2" id="KW-0863">Zinc-finger</keyword>
<evidence type="ECO:0000259" key="6">
    <source>
        <dbReference type="PROSITE" id="PS51292"/>
    </source>
</evidence>
<sequence>MASSSGFQPMPGWYWPDLEGLPKDNDGEPSTEPDAPHSTAPESSTRADADANANARSGPGHSSRRRTHWPPRQCRICLETVQPKTNVPAQDLPNFLQSTPNVVYEDESGRLIRPCLCKGSSKFVHDSCLQAWRHADPSYGRRNYWQCPTCHFKYRLARLGTGRFIASTGKHRHKSFAASSPDIETATQIALTILILILAVFILGFIADPIINLYLDPWGTLSPWSNNNQYYYEEDEEPSTWFLHFMKGFTSMGVIGFLKVLIASPFSYFRIGGGGNRGRNTGRDRYEQVSWIIILIGVATFMVAVWKVVRAFSRRTLEKAGERVMDVQGDDDDDDDEE</sequence>
<dbReference type="OrthoDB" id="264354at2759"/>
<proteinExistence type="predicted"/>
<feature type="region of interest" description="Disordered" evidence="4">
    <location>
        <begin position="1"/>
        <end position="68"/>
    </location>
</feature>
<dbReference type="PANTHER" id="PTHR46347">
    <property type="entry name" value="RING/FYVE/PHD ZINC FINGER SUPERFAMILY PROTEIN"/>
    <property type="match status" value="1"/>
</dbReference>
<dbReference type="InterPro" id="IPR013083">
    <property type="entry name" value="Znf_RING/FYVE/PHD"/>
</dbReference>
<keyword evidence="5" id="KW-1133">Transmembrane helix</keyword>
<feature type="domain" description="RING-CH-type" evidence="6">
    <location>
        <begin position="66"/>
        <end position="157"/>
    </location>
</feature>
<reference evidence="7" key="1">
    <citation type="journal article" date="2020" name="Stud. Mycol.">
        <title>101 Dothideomycetes genomes: a test case for predicting lifestyles and emergence of pathogens.</title>
        <authorList>
            <person name="Haridas S."/>
            <person name="Albert R."/>
            <person name="Binder M."/>
            <person name="Bloem J."/>
            <person name="Labutti K."/>
            <person name="Salamov A."/>
            <person name="Andreopoulos B."/>
            <person name="Baker S."/>
            <person name="Barry K."/>
            <person name="Bills G."/>
            <person name="Bluhm B."/>
            <person name="Cannon C."/>
            <person name="Castanera R."/>
            <person name="Culley D."/>
            <person name="Daum C."/>
            <person name="Ezra D."/>
            <person name="Gonzalez J."/>
            <person name="Henrissat B."/>
            <person name="Kuo A."/>
            <person name="Liang C."/>
            <person name="Lipzen A."/>
            <person name="Lutzoni F."/>
            <person name="Magnuson J."/>
            <person name="Mondo S."/>
            <person name="Nolan M."/>
            <person name="Ohm R."/>
            <person name="Pangilinan J."/>
            <person name="Park H.-J."/>
            <person name="Ramirez L."/>
            <person name="Alfaro M."/>
            <person name="Sun H."/>
            <person name="Tritt A."/>
            <person name="Yoshinaga Y."/>
            <person name="Zwiers L.-H."/>
            <person name="Turgeon B."/>
            <person name="Goodwin S."/>
            <person name="Spatafora J."/>
            <person name="Crous P."/>
            <person name="Grigoriev I."/>
        </authorList>
    </citation>
    <scope>NUCLEOTIDE SEQUENCE</scope>
    <source>
        <strain evidence="7">CBS 123094</strain>
    </source>
</reference>
<name>A0A6A5W7M2_9PLEO</name>
<dbReference type="Pfam" id="PF12906">
    <property type="entry name" value="RINGv"/>
    <property type="match status" value="1"/>
</dbReference>
<dbReference type="SUPFAM" id="SSF57850">
    <property type="entry name" value="RING/U-box"/>
    <property type="match status" value="1"/>
</dbReference>
<dbReference type="Gene3D" id="3.30.40.10">
    <property type="entry name" value="Zinc/RING finger domain, C3HC4 (zinc finger)"/>
    <property type="match status" value="1"/>
</dbReference>
<keyword evidence="5" id="KW-0812">Transmembrane</keyword>
<keyword evidence="3" id="KW-0862">Zinc</keyword>
<dbReference type="EMBL" id="ML977608">
    <property type="protein sequence ID" value="KAF1997930.1"/>
    <property type="molecule type" value="Genomic_DNA"/>
</dbReference>
<dbReference type="Proteomes" id="UP000799779">
    <property type="component" value="Unassembled WGS sequence"/>
</dbReference>
<feature type="transmembrane region" description="Helical" evidence="5">
    <location>
        <begin position="289"/>
        <end position="309"/>
    </location>
</feature>
<keyword evidence="8" id="KW-1185">Reference proteome</keyword>
<keyword evidence="1" id="KW-0479">Metal-binding</keyword>
<evidence type="ECO:0000256" key="2">
    <source>
        <dbReference type="ARBA" id="ARBA00022771"/>
    </source>
</evidence>
<dbReference type="SMART" id="SM00744">
    <property type="entry name" value="RINGv"/>
    <property type="match status" value="1"/>
</dbReference>
<dbReference type="PROSITE" id="PS51292">
    <property type="entry name" value="ZF_RING_CH"/>
    <property type="match status" value="1"/>
</dbReference>
<accession>A0A6A5W7M2</accession>
<protein>
    <recommendedName>
        <fullName evidence="6">RING-CH-type domain-containing protein</fullName>
    </recommendedName>
</protein>
<feature type="transmembrane region" description="Helical" evidence="5">
    <location>
        <begin position="189"/>
        <end position="215"/>
    </location>
</feature>
<dbReference type="AlphaFoldDB" id="A0A6A5W7M2"/>
<keyword evidence="5" id="KW-0472">Membrane</keyword>
<dbReference type="InterPro" id="IPR011016">
    <property type="entry name" value="Znf_RING-CH"/>
</dbReference>
<feature type="transmembrane region" description="Helical" evidence="5">
    <location>
        <begin position="249"/>
        <end position="269"/>
    </location>
</feature>
<organism evidence="7 8">
    <name type="scientific">Amniculicola lignicola CBS 123094</name>
    <dbReference type="NCBI Taxonomy" id="1392246"/>
    <lineage>
        <taxon>Eukaryota</taxon>
        <taxon>Fungi</taxon>
        <taxon>Dikarya</taxon>
        <taxon>Ascomycota</taxon>
        <taxon>Pezizomycotina</taxon>
        <taxon>Dothideomycetes</taxon>
        <taxon>Pleosporomycetidae</taxon>
        <taxon>Pleosporales</taxon>
        <taxon>Amniculicolaceae</taxon>
        <taxon>Amniculicola</taxon>
    </lineage>
</organism>